<sequence length="132" mass="15668">MVKYASIVIRMVSNPLTGESYIDRYVWDGEPHLPVQLDFWARADIKNMPWTLEIIKQDYMRLNAIAVRTDIVVPWYAYYRFERDVLAIVDAIKNLLRRLILVAMVFGFADVPMAEIPSWRHLGRKQKWRDAR</sequence>
<organism evidence="1 2">
    <name type="scientific">Leptolyngbya boryana NIES-2135</name>
    <dbReference type="NCBI Taxonomy" id="1973484"/>
    <lineage>
        <taxon>Bacteria</taxon>
        <taxon>Bacillati</taxon>
        <taxon>Cyanobacteriota</taxon>
        <taxon>Cyanophyceae</taxon>
        <taxon>Leptolyngbyales</taxon>
        <taxon>Leptolyngbyaceae</taxon>
        <taxon>Leptolyngbya group</taxon>
        <taxon>Leptolyngbya</taxon>
    </lineage>
</organism>
<evidence type="ECO:0000313" key="2">
    <source>
        <dbReference type="Proteomes" id="UP000217895"/>
    </source>
</evidence>
<keyword evidence="2" id="KW-1185">Reference proteome</keyword>
<protein>
    <submittedName>
        <fullName evidence="1">Uncharacterized protein</fullName>
    </submittedName>
</protein>
<name>A0A1Z4JEX2_LEPBY</name>
<evidence type="ECO:0000313" key="1">
    <source>
        <dbReference type="EMBL" id="BAY55309.1"/>
    </source>
</evidence>
<dbReference type="AlphaFoldDB" id="A0A1Z4JEX2"/>
<accession>A0A1Z4JEX2</accession>
<dbReference type="EMBL" id="AP018203">
    <property type="protein sequence ID" value="BAY55309.1"/>
    <property type="molecule type" value="Genomic_DNA"/>
</dbReference>
<dbReference type="Proteomes" id="UP000217895">
    <property type="component" value="Chromosome"/>
</dbReference>
<proteinExistence type="predicted"/>
<gene>
    <name evidence="1" type="ORF">NIES2135_21320</name>
</gene>
<reference evidence="1 2" key="1">
    <citation type="submission" date="2017-06" db="EMBL/GenBank/DDBJ databases">
        <title>Genome sequencing of cyanobaciteial culture collection at National Institute for Environmental Studies (NIES).</title>
        <authorList>
            <person name="Hirose Y."/>
            <person name="Shimura Y."/>
            <person name="Fujisawa T."/>
            <person name="Nakamura Y."/>
            <person name="Kawachi M."/>
        </authorList>
    </citation>
    <scope>NUCLEOTIDE SEQUENCE [LARGE SCALE GENOMIC DNA]</scope>
    <source>
        <strain evidence="1 2">NIES-2135</strain>
    </source>
</reference>